<accession>A0A6C0DXQ7</accession>
<evidence type="ECO:0000313" key="1">
    <source>
        <dbReference type="EMBL" id="QHT21524.1"/>
    </source>
</evidence>
<reference evidence="1" key="1">
    <citation type="journal article" date="2020" name="Nature">
        <title>Giant virus diversity and host interactions through global metagenomics.</title>
        <authorList>
            <person name="Schulz F."/>
            <person name="Roux S."/>
            <person name="Paez-Espino D."/>
            <person name="Jungbluth S."/>
            <person name="Walsh D.A."/>
            <person name="Denef V.J."/>
            <person name="McMahon K.D."/>
            <person name="Konstantinidis K.T."/>
            <person name="Eloe-Fadrosh E.A."/>
            <person name="Kyrpides N.C."/>
            <person name="Woyke T."/>
        </authorList>
    </citation>
    <scope>NUCLEOTIDE SEQUENCE</scope>
    <source>
        <strain evidence="1">GVMAG-M-3300023179-103</strain>
    </source>
</reference>
<proteinExistence type="predicted"/>
<dbReference type="AlphaFoldDB" id="A0A6C0DXQ7"/>
<dbReference type="EMBL" id="MN739695">
    <property type="protein sequence ID" value="QHT21524.1"/>
    <property type="molecule type" value="Genomic_DNA"/>
</dbReference>
<name>A0A6C0DXQ7_9ZZZZ</name>
<organism evidence="1">
    <name type="scientific">viral metagenome</name>
    <dbReference type="NCBI Taxonomy" id="1070528"/>
    <lineage>
        <taxon>unclassified sequences</taxon>
        <taxon>metagenomes</taxon>
        <taxon>organismal metagenomes</taxon>
    </lineage>
</organism>
<sequence>MYKTILFVLFLVGLVFVVISVTKHRNQCKTKVVYKYLPQTQMDTQDYESDIFHSMFKETNPWIKSIDNMGIKKKEDINKFFISQYQ</sequence>
<protein>
    <submittedName>
        <fullName evidence="1">Uncharacterized protein</fullName>
    </submittedName>
</protein>